<keyword evidence="2" id="KW-0547">Nucleotide-binding</keyword>
<evidence type="ECO:0000313" key="6">
    <source>
        <dbReference type="Proteomes" id="UP000274350"/>
    </source>
</evidence>
<evidence type="ECO:0000259" key="4">
    <source>
        <dbReference type="Pfam" id="PF02872"/>
    </source>
</evidence>
<dbReference type="InterPro" id="IPR008334">
    <property type="entry name" value="5'-Nucleotdase_C"/>
</dbReference>
<organism evidence="5 6">
    <name type="scientific">Undibacterium piscinae</name>
    <dbReference type="NCBI Taxonomy" id="2495591"/>
    <lineage>
        <taxon>Bacteria</taxon>
        <taxon>Pseudomonadati</taxon>
        <taxon>Pseudomonadota</taxon>
        <taxon>Betaproteobacteria</taxon>
        <taxon>Burkholderiales</taxon>
        <taxon>Oxalobacteraceae</taxon>
        <taxon>Undibacterium</taxon>
    </lineage>
</organism>
<dbReference type="Pfam" id="PF00149">
    <property type="entry name" value="Metallophos"/>
    <property type="match status" value="1"/>
</dbReference>
<dbReference type="PANTHER" id="PTHR11575:SF24">
    <property type="entry name" value="5'-NUCLEOTIDASE"/>
    <property type="match status" value="1"/>
</dbReference>
<keyword evidence="2" id="KW-0378">Hydrolase</keyword>
<evidence type="ECO:0000256" key="1">
    <source>
        <dbReference type="ARBA" id="ARBA00022729"/>
    </source>
</evidence>
<dbReference type="GO" id="GO:0000166">
    <property type="term" value="F:nucleotide binding"/>
    <property type="evidence" value="ECO:0007669"/>
    <property type="project" value="UniProtKB-KW"/>
</dbReference>
<feature type="chain" id="PRO_5027166590" evidence="2">
    <location>
        <begin position="21"/>
        <end position="568"/>
    </location>
</feature>
<dbReference type="GO" id="GO:0008253">
    <property type="term" value="F:5'-nucleotidase activity"/>
    <property type="evidence" value="ECO:0007669"/>
    <property type="project" value="TreeGrafter"/>
</dbReference>
<feature type="domain" description="Calcineurin-like phosphoesterase" evidence="3">
    <location>
        <begin position="41"/>
        <end position="295"/>
    </location>
</feature>
<dbReference type="GO" id="GO:0009166">
    <property type="term" value="P:nucleotide catabolic process"/>
    <property type="evidence" value="ECO:0007669"/>
    <property type="project" value="InterPro"/>
</dbReference>
<dbReference type="InterPro" id="IPR006179">
    <property type="entry name" value="5_nucleotidase/apyrase"/>
</dbReference>
<dbReference type="InterPro" id="IPR004843">
    <property type="entry name" value="Calcineurin-like_PHP"/>
</dbReference>
<dbReference type="Gene3D" id="3.60.21.10">
    <property type="match status" value="1"/>
</dbReference>
<protein>
    <submittedName>
        <fullName evidence="5">Bifunctional metallophosphatase/5'-nucleotidase</fullName>
    </submittedName>
</protein>
<feature type="domain" description="5'-Nucleotidase C-terminal" evidence="4">
    <location>
        <begin position="387"/>
        <end position="531"/>
    </location>
</feature>
<evidence type="ECO:0000256" key="2">
    <source>
        <dbReference type="RuleBase" id="RU362119"/>
    </source>
</evidence>
<dbReference type="SUPFAM" id="SSF55816">
    <property type="entry name" value="5'-nucleotidase (syn. UDP-sugar hydrolase), C-terminal domain"/>
    <property type="match status" value="1"/>
</dbReference>
<dbReference type="Pfam" id="PF02872">
    <property type="entry name" value="5_nucleotid_C"/>
    <property type="match status" value="1"/>
</dbReference>
<dbReference type="PANTHER" id="PTHR11575">
    <property type="entry name" value="5'-NUCLEOTIDASE-RELATED"/>
    <property type="match status" value="1"/>
</dbReference>
<comment type="similarity">
    <text evidence="2">Belongs to the 5'-nucleotidase family.</text>
</comment>
<accession>A0A6M4A4I0</accession>
<dbReference type="KEGG" id="upi:EJG51_010290"/>
<dbReference type="GO" id="GO:0008768">
    <property type="term" value="F:UDP-sugar diphosphatase activity"/>
    <property type="evidence" value="ECO:0007669"/>
    <property type="project" value="TreeGrafter"/>
</dbReference>
<dbReference type="Gene3D" id="3.90.780.10">
    <property type="entry name" value="5'-Nucleotidase, C-terminal domain"/>
    <property type="match status" value="1"/>
</dbReference>
<reference evidence="5 6" key="1">
    <citation type="journal article" date="2019" name="Int. J. Syst. Evol. Microbiol.">
        <title>Undibacterium piscinae sp. nov., isolated from Korean shiner intestine.</title>
        <authorList>
            <person name="Lee S.Y."/>
            <person name="Kang W."/>
            <person name="Kim P.S."/>
            <person name="Kim H.S."/>
            <person name="Sung H."/>
            <person name="Shin N.R."/>
            <person name="Whon T.W."/>
            <person name="Yun J.H."/>
            <person name="Lee J.Y."/>
            <person name="Lee J.Y."/>
            <person name="Jung M.J."/>
            <person name="Jeong Y.S."/>
            <person name="Tak E.J."/>
            <person name="Han J.E."/>
            <person name="Hyun D.W."/>
            <person name="Kang M.S."/>
            <person name="Lee K.E."/>
            <person name="Lee B.H."/>
            <person name="Bae J.W."/>
        </authorList>
    </citation>
    <scope>NUCLEOTIDE SEQUENCE [LARGE SCALE GENOMIC DNA]</scope>
    <source>
        <strain evidence="5 6">S11R28</strain>
    </source>
</reference>
<dbReference type="PRINTS" id="PR01607">
    <property type="entry name" value="APYRASEFAMLY"/>
</dbReference>
<dbReference type="SUPFAM" id="SSF56300">
    <property type="entry name" value="Metallo-dependent phosphatases"/>
    <property type="match status" value="1"/>
</dbReference>
<gene>
    <name evidence="5" type="ORF">EJG51_010290</name>
</gene>
<dbReference type="InterPro" id="IPR029052">
    <property type="entry name" value="Metallo-depent_PP-like"/>
</dbReference>
<proteinExistence type="inferred from homology"/>
<dbReference type="EMBL" id="CP051152">
    <property type="protein sequence ID" value="QJQ06181.1"/>
    <property type="molecule type" value="Genomic_DNA"/>
</dbReference>
<dbReference type="OrthoDB" id="9803927at2"/>
<feature type="signal peptide" evidence="2">
    <location>
        <begin position="1"/>
        <end position="20"/>
    </location>
</feature>
<dbReference type="AlphaFoldDB" id="A0A6M4A4I0"/>
<dbReference type="PROSITE" id="PS51257">
    <property type="entry name" value="PROKAR_LIPOPROTEIN"/>
    <property type="match status" value="1"/>
</dbReference>
<keyword evidence="6" id="KW-1185">Reference proteome</keyword>
<name>A0A6M4A4I0_9BURK</name>
<dbReference type="InterPro" id="IPR036907">
    <property type="entry name" value="5'-Nucleotdase_C_sf"/>
</dbReference>
<sequence length="568" mass="60715">MTKIKLLSSALMLSLLAACATQDTGKTIAGGNSSADITIFSINDFHGNLQADKPVPYMAAIDHHGHDHAGAPMTTPAGGYVYLASMLKQRRAAVKDSIFVGAGDLMGASPIGSAMLRDEPVIEALNQLGLSVTALGNHEFDAGGVALQAKLKGECPVSGCAFPGFSGAKYDYIAANVLNKSDAQPWIKPYVIRQVGEFKVAFIGAVTSDTPNLVAGDGVKGLRFEEEASAINRYVPEIQKQGVAAIVLLIHEGAFYKGAANDPTYVCDGLQGPIIEISKKLDKAISLVVSGHSHQGYTCKIDGRLVVQARSYGAYLTETTLSIDRSSQQVIKAVATNHLIEQAKLVADPVAQKLVTQMTTLTTAVRSRIIATLPAPLMRNSKPGLFDSSLGNVIADAQLKFAQAGAGADIAFMNAGGIRGDLTGEQQAQSFVINYGDIYAVQPFGNNLIRMRLNGEQIVALLQQQWGAGENPKKLFVSQGFSYRWSRSAAAGQRVQDVRLNGVPLEKQRDYTVIVNSFLADGGDGFTVLKQGRDRHLIGRDLDAFEAHIRDQGQSLSKLKTDRVQSIE</sequence>
<evidence type="ECO:0000259" key="3">
    <source>
        <dbReference type="Pfam" id="PF00149"/>
    </source>
</evidence>
<keyword evidence="1 2" id="KW-0732">Signal</keyword>
<evidence type="ECO:0000313" key="5">
    <source>
        <dbReference type="EMBL" id="QJQ06181.1"/>
    </source>
</evidence>
<dbReference type="GO" id="GO:0030288">
    <property type="term" value="C:outer membrane-bounded periplasmic space"/>
    <property type="evidence" value="ECO:0007669"/>
    <property type="project" value="TreeGrafter"/>
</dbReference>
<dbReference type="Proteomes" id="UP000274350">
    <property type="component" value="Chromosome"/>
</dbReference>